<keyword evidence="1" id="KW-0732">Signal</keyword>
<dbReference type="PROSITE" id="PS51257">
    <property type="entry name" value="PROKAR_LIPOPROTEIN"/>
    <property type="match status" value="1"/>
</dbReference>
<feature type="signal peptide" evidence="1">
    <location>
        <begin position="1"/>
        <end position="21"/>
    </location>
</feature>
<reference evidence="2 3" key="1">
    <citation type="submission" date="2019-02" db="EMBL/GenBank/DDBJ databases">
        <title>Draft Genome Sequences of Six Type Strains of the Genus Massilia.</title>
        <authorList>
            <person name="Miess H."/>
            <person name="Frediansyhah A."/>
            <person name="Gross H."/>
        </authorList>
    </citation>
    <scope>NUCLEOTIDE SEQUENCE [LARGE SCALE GENOMIC DNA]</scope>
    <source>
        <strain evidence="2 3">DSM 17473</strain>
    </source>
</reference>
<dbReference type="KEGG" id="plue:EWM63_04620"/>
<evidence type="ECO:0008006" key="4">
    <source>
        <dbReference type="Google" id="ProtNLM"/>
    </source>
</evidence>
<dbReference type="Proteomes" id="UP000290637">
    <property type="component" value="Chromosome"/>
</dbReference>
<organism evidence="2 3">
    <name type="scientific">Pseudoduganella lutea</name>
    <dbReference type="NCBI Taxonomy" id="321985"/>
    <lineage>
        <taxon>Bacteria</taxon>
        <taxon>Pseudomonadati</taxon>
        <taxon>Pseudomonadota</taxon>
        <taxon>Betaproteobacteria</taxon>
        <taxon>Burkholderiales</taxon>
        <taxon>Oxalobacteraceae</taxon>
        <taxon>Telluria group</taxon>
        <taxon>Pseudoduganella</taxon>
    </lineage>
</organism>
<protein>
    <recommendedName>
        <fullName evidence="4">Lipoprotein</fullName>
    </recommendedName>
</protein>
<gene>
    <name evidence="2" type="ORF">EWM63_04620</name>
</gene>
<accession>A0A4V0Z364</accession>
<evidence type="ECO:0000256" key="1">
    <source>
        <dbReference type="SAM" id="SignalP"/>
    </source>
</evidence>
<evidence type="ECO:0000313" key="3">
    <source>
        <dbReference type="Proteomes" id="UP000290637"/>
    </source>
</evidence>
<sequence length="273" mass="29503">MKSVFATALAACMLLACSPKADEEPAEAPPDSTPTPALQRLVGTLSITEDYAIAGKSGAPFLTRKMVLQGKIDQVVQVEESGDSLDVTPEGGAPMRMSGTISETGQLSMDNPDSNSIVKTRGDSTWTGKLGDYELRIARSKLGVGDEIHLRFNMPMDGNMVVKSTHTSGAVTEMGTEGNLMGLSLLEANPSDGKFMFKRDYDLFPKLGQEPTEAFEKQLYDGMKKFPAVVHLGAVTNPGRNAWTYAGTKVYSKPGSETQWTEKVELSFKLVPR</sequence>
<dbReference type="EMBL" id="CP035913">
    <property type="protein sequence ID" value="QBE62353.1"/>
    <property type="molecule type" value="Genomic_DNA"/>
</dbReference>
<dbReference type="RefSeq" id="WP_130185488.1">
    <property type="nucleotide sequence ID" value="NZ_CP035913.1"/>
</dbReference>
<name>A0A4V0Z364_9BURK</name>
<keyword evidence="3" id="KW-1185">Reference proteome</keyword>
<proteinExistence type="predicted"/>
<evidence type="ECO:0000313" key="2">
    <source>
        <dbReference type="EMBL" id="QBE62353.1"/>
    </source>
</evidence>
<feature type="chain" id="PRO_5020998154" description="Lipoprotein" evidence="1">
    <location>
        <begin position="22"/>
        <end position="273"/>
    </location>
</feature>
<dbReference type="AlphaFoldDB" id="A0A4V0Z364"/>